<dbReference type="InterPro" id="IPR000182">
    <property type="entry name" value="GNAT_dom"/>
</dbReference>
<keyword evidence="2" id="KW-0012">Acyltransferase</keyword>
<evidence type="ECO:0000313" key="5">
    <source>
        <dbReference type="Proteomes" id="UP000238563"/>
    </source>
</evidence>
<dbReference type="NCBIfam" id="NF007807">
    <property type="entry name" value="PRK10514.1"/>
    <property type="match status" value="1"/>
</dbReference>
<dbReference type="Gene3D" id="3.40.630.30">
    <property type="match status" value="1"/>
</dbReference>
<dbReference type="InterPro" id="IPR016181">
    <property type="entry name" value="Acyl_CoA_acyltransferase"/>
</dbReference>
<dbReference type="GO" id="GO:0016747">
    <property type="term" value="F:acyltransferase activity, transferring groups other than amino-acyl groups"/>
    <property type="evidence" value="ECO:0007669"/>
    <property type="project" value="InterPro"/>
</dbReference>
<gene>
    <name evidence="4" type="ORF">C5750_20810</name>
</gene>
<name>A0A2S9JCS6_9HYPH</name>
<dbReference type="EMBL" id="PVBT01000007">
    <property type="protein sequence ID" value="PRD50619.1"/>
    <property type="molecule type" value="Genomic_DNA"/>
</dbReference>
<evidence type="ECO:0000256" key="2">
    <source>
        <dbReference type="ARBA" id="ARBA00023315"/>
    </source>
</evidence>
<organism evidence="4 5">
    <name type="scientific">Phyllobacterium myrsinacearum</name>
    <dbReference type="NCBI Taxonomy" id="28101"/>
    <lineage>
        <taxon>Bacteria</taxon>
        <taxon>Pseudomonadati</taxon>
        <taxon>Pseudomonadota</taxon>
        <taxon>Alphaproteobacteria</taxon>
        <taxon>Hyphomicrobiales</taxon>
        <taxon>Phyllobacteriaceae</taxon>
        <taxon>Phyllobacterium</taxon>
    </lineage>
</organism>
<proteinExistence type="predicted"/>
<dbReference type="PROSITE" id="PS51186">
    <property type="entry name" value="GNAT"/>
    <property type="match status" value="1"/>
</dbReference>
<dbReference type="SUPFAM" id="SSF55729">
    <property type="entry name" value="Acyl-CoA N-acyltransferases (Nat)"/>
    <property type="match status" value="1"/>
</dbReference>
<keyword evidence="1 4" id="KW-0808">Transferase</keyword>
<dbReference type="Pfam" id="PF13508">
    <property type="entry name" value="Acetyltransf_7"/>
    <property type="match status" value="1"/>
</dbReference>
<reference evidence="4 5" key="1">
    <citation type="submission" date="2018-02" db="EMBL/GenBank/DDBJ databases">
        <title>The draft genome of Phyllobacterium myrsinacearum DSM5892.</title>
        <authorList>
            <person name="Li L."/>
            <person name="Liu L."/>
            <person name="Zhang X."/>
            <person name="Wang T."/>
        </authorList>
    </citation>
    <scope>NUCLEOTIDE SEQUENCE [LARGE SCALE GENOMIC DNA]</scope>
    <source>
        <strain evidence="4 5">DSM 5892</strain>
    </source>
</reference>
<sequence>MMIRPIQPDDIPPLVAIWESAVRATHHFLSEEDIQFFLPLVRDEALPGLEVWVAQSPSGPLLGFMGLSGAKVEMLFVDPAWHGQGTGRQLLDHARTLKGRLSVDVNEQNPGAHGFYRHYGFVVVGRSERDGSGRPFPLIHMQQPA</sequence>
<dbReference type="PANTHER" id="PTHR43800">
    <property type="entry name" value="PEPTIDYL-LYSINE N-ACETYLTRANSFERASE YJAB"/>
    <property type="match status" value="1"/>
</dbReference>
<evidence type="ECO:0000313" key="4">
    <source>
        <dbReference type="EMBL" id="PRD50619.1"/>
    </source>
</evidence>
<dbReference type="AlphaFoldDB" id="A0A2S9JCS6"/>
<evidence type="ECO:0000256" key="1">
    <source>
        <dbReference type="ARBA" id="ARBA00022679"/>
    </source>
</evidence>
<keyword evidence="5" id="KW-1185">Reference proteome</keyword>
<dbReference type="Proteomes" id="UP000238563">
    <property type="component" value="Unassembled WGS sequence"/>
</dbReference>
<evidence type="ECO:0000259" key="3">
    <source>
        <dbReference type="PROSITE" id="PS51186"/>
    </source>
</evidence>
<feature type="domain" description="N-acetyltransferase" evidence="3">
    <location>
        <begin position="1"/>
        <end position="145"/>
    </location>
</feature>
<protein>
    <submittedName>
        <fullName evidence="4">Acetyltransferase</fullName>
    </submittedName>
</protein>
<accession>A0A2S9JCS6</accession>
<comment type="caution">
    <text evidence="4">The sequence shown here is derived from an EMBL/GenBank/DDBJ whole genome shotgun (WGS) entry which is preliminary data.</text>
</comment>
<dbReference type="CDD" id="cd04301">
    <property type="entry name" value="NAT_SF"/>
    <property type="match status" value="1"/>
</dbReference>
<dbReference type="OrthoDB" id="7205533at2"/>
<dbReference type="PANTHER" id="PTHR43800:SF1">
    <property type="entry name" value="PEPTIDYL-LYSINE N-ACETYLTRANSFERASE YJAB"/>
    <property type="match status" value="1"/>
</dbReference>